<dbReference type="EMBL" id="JAACFV010000010">
    <property type="protein sequence ID" value="KAF7512715.1"/>
    <property type="molecule type" value="Genomic_DNA"/>
</dbReference>
<feature type="domain" description="Protein kinase" evidence="1">
    <location>
        <begin position="223"/>
        <end position="540"/>
    </location>
</feature>
<dbReference type="PROSITE" id="PS50011">
    <property type="entry name" value="PROTEIN_KINASE_DOM"/>
    <property type="match status" value="1"/>
</dbReference>
<name>A0A8H7ANX3_9EURO</name>
<evidence type="ECO:0000313" key="3">
    <source>
        <dbReference type="Proteomes" id="UP000606974"/>
    </source>
</evidence>
<dbReference type="AlphaFoldDB" id="A0A8H7ANX3"/>
<dbReference type="InterPro" id="IPR038305">
    <property type="entry name" value="HeLo_sf"/>
</dbReference>
<comment type="caution">
    <text evidence="2">The sequence shown here is derived from an EMBL/GenBank/DDBJ whole genome shotgun (WGS) entry which is preliminary data.</text>
</comment>
<evidence type="ECO:0000313" key="2">
    <source>
        <dbReference type="EMBL" id="KAF7512715.1"/>
    </source>
</evidence>
<organism evidence="2 3">
    <name type="scientific">Endocarpon pusillum</name>
    <dbReference type="NCBI Taxonomy" id="364733"/>
    <lineage>
        <taxon>Eukaryota</taxon>
        <taxon>Fungi</taxon>
        <taxon>Dikarya</taxon>
        <taxon>Ascomycota</taxon>
        <taxon>Pezizomycotina</taxon>
        <taxon>Eurotiomycetes</taxon>
        <taxon>Chaetothyriomycetidae</taxon>
        <taxon>Verrucariales</taxon>
        <taxon>Verrucariaceae</taxon>
        <taxon>Endocarpon</taxon>
    </lineage>
</organism>
<dbReference type="Gene3D" id="1.20.120.1020">
    <property type="entry name" value="Prion-inhibition and propagation, HeLo domain"/>
    <property type="match status" value="1"/>
</dbReference>
<dbReference type="Pfam" id="PF14479">
    <property type="entry name" value="HeLo"/>
    <property type="match status" value="1"/>
</dbReference>
<dbReference type="GO" id="GO:0004672">
    <property type="term" value="F:protein kinase activity"/>
    <property type="evidence" value="ECO:0007669"/>
    <property type="project" value="InterPro"/>
</dbReference>
<protein>
    <recommendedName>
        <fullName evidence="1">Protein kinase domain-containing protein</fullName>
    </recommendedName>
</protein>
<dbReference type="SUPFAM" id="SSF56112">
    <property type="entry name" value="Protein kinase-like (PK-like)"/>
    <property type="match status" value="1"/>
</dbReference>
<dbReference type="InterPro" id="IPR011009">
    <property type="entry name" value="Kinase-like_dom_sf"/>
</dbReference>
<dbReference type="GO" id="GO:0005524">
    <property type="term" value="F:ATP binding"/>
    <property type="evidence" value="ECO:0007669"/>
    <property type="project" value="InterPro"/>
</dbReference>
<keyword evidence="3" id="KW-1185">Reference proteome</keyword>
<dbReference type="OrthoDB" id="1911848at2759"/>
<proteinExistence type="predicted"/>
<sequence length="540" mass="60323">MDPVSAAGIGLSVSSLVLQVFVGCVKGYQLFVEADGMPAAYQHFRTRLQIEQTRLLTWGEKVGLVEELLDYPSQILQFNRNLILDILLEIQASFKSCIEVTSKYEVHVRSRELPTGSTVNKVKTSFLERTLARLESPAKVSARLQWAMIKQDHFEKLIGQLVSYNDRIEGLLDRHALEDLRHMQQKSNLMLLQLTAQVSQLQILAGALQLSGNPEFDVRPGLSSSSTLVGSADTDQTLLASHAAFKALQLSAEIGADVARKMLISREDLNIDSALMSGSRILTTFYDKPVWVEWRDSICDPRTPSELGLIIQDRVAKLAALLSLSTKPPAFRAPKCIGYFRDDEYEKEPRYGLICETPNSSLTTLTTMFSLRDLFSSIPSPSLNKRIALACTLSESLLYLHAVNWLHKGIRSDSILFFPLSKSDPADNPFLLTPLLSGFDFSRPDLPEELTFRNPSNIQHDMYRHPSLLQHYSGSGTRSQKSHDIYSLRVVLTEIALWSPIETIAKIPVGNKAARSRVLGIREILLTSVIENLICERVAA</sequence>
<evidence type="ECO:0000259" key="1">
    <source>
        <dbReference type="PROSITE" id="PS50011"/>
    </source>
</evidence>
<dbReference type="InterPro" id="IPR000719">
    <property type="entry name" value="Prot_kinase_dom"/>
</dbReference>
<accession>A0A8H7ANX3</accession>
<dbReference type="PANTHER" id="PTHR37542:SF1">
    <property type="entry name" value="PRION-INHIBITION AND PROPAGATION HELO DOMAIN-CONTAINING PROTEIN"/>
    <property type="match status" value="1"/>
</dbReference>
<reference evidence="2" key="1">
    <citation type="submission" date="2020-02" db="EMBL/GenBank/DDBJ databases">
        <authorList>
            <person name="Palmer J.M."/>
        </authorList>
    </citation>
    <scope>NUCLEOTIDE SEQUENCE</scope>
    <source>
        <strain evidence="2">EPUS1.4</strain>
        <tissue evidence="2">Thallus</tissue>
    </source>
</reference>
<dbReference type="PANTHER" id="PTHR37542">
    <property type="entry name" value="HELO DOMAIN-CONTAINING PROTEIN-RELATED"/>
    <property type="match status" value="1"/>
</dbReference>
<dbReference type="InterPro" id="IPR029498">
    <property type="entry name" value="HeLo_dom"/>
</dbReference>
<dbReference type="Proteomes" id="UP000606974">
    <property type="component" value="Unassembled WGS sequence"/>
</dbReference>
<gene>
    <name evidence="2" type="ORF">GJ744_000282</name>
</gene>
<dbReference type="Gene3D" id="1.10.510.10">
    <property type="entry name" value="Transferase(Phosphotransferase) domain 1"/>
    <property type="match status" value="1"/>
</dbReference>